<evidence type="ECO:0000313" key="7">
    <source>
        <dbReference type="Proteomes" id="UP000184388"/>
    </source>
</evidence>
<dbReference type="NCBIfam" id="TIGR00350">
    <property type="entry name" value="lytR_cpsA_psr"/>
    <property type="match status" value="1"/>
</dbReference>
<dbReference type="Pfam" id="PF03816">
    <property type="entry name" value="LytR_cpsA_psr"/>
    <property type="match status" value="1"/>
</dbReference>
<organism evidence="6 7">
    <name type="scientific">Streptomyces yunnanensis</name>
    <dbReference type="NCBI Taxonomy" id="156453"/>
    <lineage>
        <taxon>Bacteria</taxon>
        <taxon>Bacillati</taxon>
        <taxon>Actinomycetota</taxon>
        <taxon>Actinomycetes</taxon>
        <taxon>Kitasatosporales</taxon>
        <taxon>Streptomycetaceae</taxon>
        <taxon>Streptomyces</taxon>
    </lineage>
</organism>
<evidence type="ECO:0000256" key="2">
    <source>
        <dbReference type="SAM" id="MobiDB-lite"/>
    </source>
</evidence>
<evidence type="ECO:0000256" key="1">
    <source>
        <dbReference type="ARBA" id="ARBA00006068"/>
    </source>
</evidence>
<dbReference type="Gene3D" id="3.40.630.190">
    <property type="entry name" value="LCP protein"/>
    <property type="match status" value="1"/>
</dbReference>
<keyword evidence="3" id="KW-1133">Transmembrane helix</keyword>
<evidence type="ECO:0000259" key="5">
    <source>
        <dbReference type="Pfam" id="PF13399"/>
    </source>
</evidence>
<evidence type="ECO:0000256" key="3">
    <source>
        <dbReference type="SAM" id="Phobius"/>
    </source>
</evidence>
<gene>
    <name evidence="6" type="ORF">SAMN05216268_102501</name>
</gene>
<name>A0A9X8MMG1_9ACTN</name>
<feature type="domain" description="Cell envelope-related transcriptional attenuator" evidence="4">
    <location>
        <begin position="201"/>
        <end position="363"/>
    </location>
</feature>
<dbReference type="PANTHER" id="PTHR33392">
    <property type="entry name" value="POLYISOPRENYL-TEICHOIC ACID--PEPTIDOGLYCAN TEICHOIC ACID TRANSFERASE TAGU"/>
    <property type="match status" value="1"/>
</dbReference>
<dbReference type="Pfam" id="PF13399">
    <property type="entry name" value="LytR_C"/>
    <property type="match status" value="1"/>
</dbReference>
<dbReference type="RefSeq" id="WP_073443162.1">
    <property type="nucleotide sequence ID" value="NZ_FRBK01000002.1"/>
</dbReference>
<dbReference type="InterPro" id="IPR027381">
    <property type="entry name" value="LytR/CpsA/Psr_C"/>
</dbReference>
<dbReference type="AlphaFoldDB" id="A0A9X8MMG1"/>
<dbReference type="InterPro" id="IPR050922">
    <property type="entry name" value="LytR/CpsA/Psr_CW_biosynth"/>
</dbReference>
<keyword evidence="3" id="KW-0812">Transmembrane</keyword>
<dbReference type="EMBL" id="FRBK01000002">
    <property type="protein sequence ID" value="SHL09071.1"/>
    <property type="molecule type" value="Genomic_DNA"/>
</dbReference>
<feature type="domain" description="LytR/CpsA/Psr regulator C-terminal" evidence="5">
    <location>
        <begin position="471"/>
        <end position="561"/>
    </location>
</feature>
<dbReference type="Proteomes" id="UP000184388">
    <property type="component" value="Unassembled WGS sequence"/>
</dbReference>
<sequence length="591" mass="61990">MDAQGRGQADDNNVDPADQWVFNPNTGNYELRLDPAGQGPARPADRKAPGRRSARNPRAGGGDTDTRPLPVQRGRGADDDEPAEGAEGGRAARRAAGRAGTAAAAGAGTAAAASRRKPKPKKSGKRKFLYWTAGVVGFVLVAGCGTAFVIYQQLDGNIKKVDVGEENSAVTDGPVNLLIIGTDARTGKGDTGYGDSGSVGHADTTILMHVSKDRTNATALSIPRDLITDIPDCPTKQPDGSTKVIPGQQHVRFNTSLGQEGRDPGCTWRAVEKLTGVKINHFMMADFNAVKDLSDAVDGVEVCAAKDINDPKSHLKLAAGRHVVKGEQALAFVRTRHAVGTGSDLSRIQLQQQFIGSLIRKLKSSAFGSPSKLLDVAQAATKALTVDTGIGTASKLLDFGNDLKKVDLNKITFATVPVLDNPRDKATVVLDTAKADPLFKMVQQDHTLAKGAGKDKGGKSAPVKKAPPELVRVDVTNGGGPFGAAQETVDWLQNTKGARLSTNAGNAPEKLSATRLEYAPNQADQAATLAEWMGLPKSALKKTGADAGPRVPMKLVLGKDFTAPGSPIEAPTETPEGVQHVNADDKNICAK</sequence>
<dbReference type="InterPro" id="IPR004474">
    <property type="entry name" value="LytR_CpsA_psr"/>
</dbReference>
<reference evidence="7" key="1">
    <citation type="submission" date="2016-11" db="EMBL/GenBank/DDBJ databases">
        <authorList>
            <person name="Jaros S."/>
            <person name="Januszkiewicz K."/>
            <person name="Wedrychowicz H."/>
        </authorList>
    </citation>
    <scope>NUCLEOTIDE SEQUENCE [LARGE SCALE GENOMIC DNA]</scope>
    <source>
        <strain evidence="7">CGMCC 4.3555</strain>
    </source>
</reference>
<comment type="similarity">
    <text evidence="1">Belongs to the LytR/CpsA/Psr (LCP) family.</text>
</comment>
<proteinExistence type="inferred from homology"/>
<feature type="compositionally biased region" description="Basic and acidic residues" evidence="2">
    <location>
        <begin position="582"/>
        <end position="591"/>
    </location>
</feature>
<feature type="compositionally biased region" description="Basic residues" evidence="2">
    <location>
        <begin position="114"/>
        <end position="124"/>
    </location>
</feature>
<evidence type="ECO:0000259" key="4">
    <source>
        <dbReference type="Pfam" id="PF03816"/>
    </source>
</evidence>
<dbReference type="PANTHER" id="PTHR33392:SF6">
    <property type="entry name" value="POLYISOPRENYL-TEICHOIC ACID--PEPTIDOGLYCAN TEICHOIC ACID TRANSFERASE TAGU"/>
    <property type="match status" value="1"/>
</dbReference>
<accession>A0A9X8MMG1</accession>
<evidence type="ECO:0000313" key="6">
    <source>
        <dbReference type="EMBL" id="SHL09071.1"/>
    </source>
</evidence>
<comment type="caution">
    <text evidence="6">The sequence shown here is derived from an EMBL/GenBank/DDBJ whole genome shotgun (WGS) entry which is preliminary data.</text>
</comment>
<feature type="region of interest" description="Disordered" evidence="2">
    <location>
        <begin position="564"/>
        <end position="591"/>
    </location>
</feature>
<feature type="compositionally biased region" description="Low complexity" evidence="2">
    <location>
        <begin position="97"/>
        <end position="113"/>
    </location>
</feature>
<feature type="transmembrane region" description="Helical" evidence="3">
    <location>
        <begin position="128"/>
        <end position="151"/>
    </location>
</feature>
<protein>
    <submittedName>
        <fullName evidence="6">Transcriptional attenuator, LytR family</fullName>
    </submittedName>
</protein>
<keyword evidence="3" id="KW-0472">Membrane</keyword>
<feature type="region of interest" description="Disordered" evidence="2">
    <location>
        <begin position="1"/>
        <end position="124"/>
    </location>
</feature>